<sequence>MRHGHAVTETGRPEPLAREQIVRHGGAGNAAVVFENQAGLLESTFFTGHFQVQQDVFEREDFAQVRWILPGAEVAAPRVDIEPATARVARVHGQLLRRALAQDVDKDAFHALLVEFVVFAETDQILEQAFLVDLRTAVVDLHAGPVGLARDQAVRFEQVRHQLFLHRLLVQCGFQQFRRRVVGVDVDVEAVQQQAVQLAHGQLAELLGLREHDVHAGACRLRQILQQQRVQRIDAVETGLVERVQVQLERFRFDDVGRVGRHGDAGNRHLRLAAAVKPRDFVGIPDIDAKERQGAGQPQFVALALARNREQQFRRVIGAVGGDRVGRLVPVAIPERGQELPELVHLAGRHLQADQDAAHVAALAAVVAQRDIPVRRHAVQEAHQRARALGEFEAVQQLAVGQRALAAHQVAHVGLGQLVVGQVQCAEIVGLEGARQRARFAAVGDLHADEHMGFVLVADAVVELGDVARSHQRAKALEAAALLGQRDGKQRFARLAQFRAFGNETQAVEIHVGAAGNRDQGLVPDRVFGQCCPFDIGLGARNGQRAGRLQDAAGVREHVLDGGADGVGIDNDDVIDILLGEAEGFLAHQAHGRAVRKQADVRQRDAFAGLDAAGHGVRIHGLHADDLDVRADRLDVAGNAGNQPAAADGDKNCVDRPRVLAQDFHADRALAGNYVRIVERVDKGQLLFFFQRQRVVVGVGVRLAVQHDLDGRTAARLDGVDFHLRRGGGHHDQGAAPQLGCRQRHALGVVAGRGANHATLALRFAQVGHLVVGATNLEAEHALHVFALEINAVVKALRQRRRQFQREERAQGRWCHRWQPIRPTASADRQGGRTGVNGFRHRSRSSVFDANYPAGTREAVARIAAGGQGSGCSIVRAGSGADVGIHHQFYLGHAAAAGLGTSRVCSHQGQSQPVLERDRRGHRRQHAGRRRRLLDGLPGQADLRQGAQEPLVPLARALRRQDHAAGLAARHRRSAVHAGRLAQAAFLAQPGLHGGGQAAAVSDHDHAAVVCAGRRMAPDRAVAGLIWCIRSYCSNGWNLN</sequence>
<protein>
    <submittedName>
        <fullName evidence="2">Uncharacterized protein</fullName>
    </submittedName>
</protein>
<gene>
    <name evidence="2" type="ORF">Tci_000503</name>
</gene>
<name>A0A699GK81_TANCI</name>
<feature type="compositionally biased region" description="Basic residues" evidence="1">
    <location>
        <begin position="920"/>
        <end position="932"/>
    </location>
</feature>
<evidence type="ECO:0000313" key="2">
    <source>
        <dbReference type="EMBL" id="GEU28525.1"/>
    </source>
</evidence>
<evidence type="ECO:0000256" key="1">
    <source>
        <dbReference type="SAM" id="MobiDB-lite"/>
    </source>
</evidence>
<proteinExistence type="predicted"/>
<organism evidence="2">
    <name type="scientific">Tanacetum cinerariifolium</name>
    <name type="common">Dalmatian daisy</name>
    <name type="synonym">Chrysanthemum cinerariifolium</name>
    <dbReference type="NCBI Taxonomy" id="118510"/>
    <lineage>
        <taxon>Eukaryota</taxon>
        <taxon>Viridiplantae</taxon>
        <taxon>Streptophyta</taxon>
        <taxon>Embryophyta</taxon>
        <taxon>Tracheophyta</taxon>
        <taxon>Spermatophyta</taxon>
        <taxon>Magnoliopsida</taxon>
        <taxon>eudicotyledons</taxon>
        <taxon>Gunneridae</taxon>
        <taxon>Pentapetalae</taxon>
        <taxon>asterids</taxon>
        <taxon>campanulids</taxon>
        <taxon>Asterales</taxon>
        <taxon>Asteraceae</taxon>
        <taxon>Asteroideae</taxon>
        <taxon>Anthemideae</taxon>
        <taxon>Anthemidinae</taxon>
        <taxon>Tanacetum</taxon>
    </lineage>
</organism>
<accession>A0A699GK81</accession>
<feature type="region of interest" description="Disordered" evidence="1">
    <location>
        <begin position="909"/>
        <end position="933"/>
    </location>
</feature>
<comment type="caution">
    <text evidence="2">The sequence shown here is derived from an EMBL/GenBank/DDBJ whole genome shotgun (WGS) entry which is preliminary data.</text>
</comment>
<dbReference type="AlphaFoldDB" id="A0A699GK81"/>
<dbReference type="EMBL" id="BKCJ010000008">
    <property type="protein sequence ID" value="GEU28525.1"/>
    <property type="molecule type" value="Genomic_DNA"/>
</dbReference>
<reference evidence="2" key="1">
    <citation type="journal article" date="2019" name="Sci. Rep.">
        <title>Draft genome of Tanacetum cinerariifolium, the natural source of mosquito coil.</title>
        <authorList>
            <person name="Yamashiro T."/>
            <person name="Shiraishi A."/>
            <person name="Satake H."/>
            <person name="Nakayama K."/>
        </authorList>
    </citation>
    <scope>NUCLEOTIDE SEQUENCE</scope>
</reference>